<feature type="transmembrane region" description="Helical" evidence="1">
    <location>
        <begin position="20"/>
        <end position="38"/>
    </location>
</feature>
<accession>A0A2P2Q885</accession>
<keyword evidence="1" id="KW-1133">Transmembrane helix</keyword>
<keyword evidence="2" id="KW-0645">Protease</keyword>
<sequence>MAAASTSRAWAWVHLPGTSIWFWILEATSFGSSALLAGNATPRPTRFLTRVDRDLTSRFRVGLVFVTGSMPTVATLESRYVSTKFPTVTALSLSASSPPKR</sequence>
<dbReference type="EMBL" id="GGEC01082696">
    <property type="protein sequence ID" value="MBX63180.1"/>
    <property type="molecule type" value="Transcribed_RNA"/>
</dbReference>
<dbReference type="AlphaFoldDB" id="A0A2P2Q885"/>
<evidence type="ECO:0000256" key="1">
    <source>
        <dbReference type="SAM" id="Phobius"/>
    </source>
</evidence>
<protein>
    <submittedName>
        <fullName evidence="2">Protein ASPARTIC PROTEASE IN GUARD CELL 2</fullName>
    </submittedName>
</protein>
<evidence type="ECO:0000313" key="2">
    <source>
        <dbReference type="EMBL" id="MBX63180.1"/>
    </source>
</evidence>
<keyword evidence="1" id="KW-0812">Transmembrane</keyword>
<dbReference type="GO" id="GO:0008233">
    <property type="term" value="F:peptidase activity"/>
    <property type="evidence" value="ECO:0007669"/>
    <property type="project" value="UniProtKB-KW"/>
</dbReference>
<name>A0A2P2Q885_RHIMU</name>
<keyword evidence="2" id="KW-0378">Hydrolase</keyword>
<organism evidence="2">
    <name type="scientific">Rhizophora mucronata</name>
    <name type="common">Asiatic mangrove</name>
    <dbReference type="NCBI Taxonomy" id="61149"/>
    <lineage>
        <taxon>Eukaryota</taxon>
        <taxon>Viridiplantae</taxon>
        <taxon>Streptophyta</taxon>
        <taxon>Embryophyta</taxon>
        <taxon>Tracheophyta</taxon>
        <taxon>Spermatophyta</taxon>
        <taxon>Magnoliopsida</taxon>
        <taxon>eudicotyledons</taxon>
        <taxon>Gunneridae</taxon>
        <taxon>Pentapetalae</taxon>
        <taxon>rosids</taxon>
        <taxon>fabids</taxon>
        <taxon>Malpighiales</taxon>
        <taxon>Rhizophoraceae</taxon>
        <taxon>Rhizophora</taxon>
    </lineage>
</organism>
<reference evidence="2" key="1">
    <citation type="submission" date="2018-02" db="EMBL/GenBank/DDBJ databases">
        <title>Rhizophora mucronata_Transcriptome.</title>
        <authorList>
            <person name="Meera S.P."/>
            <person name="Sreeshan A."/>
            <person name="Augustine A."/>
        </authorList>
    </citation>
    <scope>NUCLEOTIDE SEQUENCE</scope>
    <source>
        <tissue evidence="2">Leaf</tissue>
    </source>
</reference>
<dbReference type="GO" id="GO:0006508">
    <property type="term" value="P:proteolysis"/>
    <property type="evidence" value="ECO:0007669"/>
    <property type="project" value="UniProtKB-KW"/>
</dbReference>
<proteinExistence type="predicted"/>
<keyword evidence="1" id="KW-0472">Membrane</keyword>